<evidence type="ECO:0000313" key="2">
    <source>
        <dbReference type="Proteomes" id="UP000784294"/>
    </source>
</evidence>
<dbReference type="AlphaFoldDB" id="A0A448XT40"/>
<accession>A0A448XT40</accession>
<proteinExistence type="predicted"/>
<name>A0A448XT40_9PLAT</name>
<reference evidence="1" key="1">
    <citation type="submission" date="2018-11" db="EMBL/GenBank/DDBJ databases">
        <authorList>
            <consortium name="Pathogen Informatics"/>
        </authorList>
    </citation>
    <scope>NUCLEOTIDE SEQUENCE</scope>
</reference>
<protein>
    <submittedName>
        <fullName evidence="1">Uncharacterized protein</fullName>
    </submittedName>
</protein>
<organism evidence="1 2">
    <name type="scientific">Protopolystoma xenopodis</name>
    <dbReference type="NCBI Taxonomy" id="117903"/>
    <lineage>
        <taxon>Eukaryota</taxon>
        <taxon>Metazoa</taxon>
        <taxon>Spiralia</taxon>
        <taxon>Lophotrochozoa</taxon>
        <taxon>Platyhelminthes</taxon>
        <taxon>Monogenea</taxon>
        <taxon>Polyopisthocotylea</taxon>
        <taxon>Polystomatidea</taxon>
        <taxon>Polystomatidae</taxon>
        <taxon>Protopolystoma</taxon>
    </lineage>
</organism>
<evidence type="ECO:0000313" key="1">
    <source>
        <dbReference type="EMBL" id="VEL44347.1"/>
    </source>
</evidence>
<gene>
    <name evidence="1" type="ORF">PXEA_LOCUS37787</name>
</gene>
<sequence length="96" mass="10685">MAVKFQAAMQFSPRHSSCGPTGSQARVPLWPAKSPLRSGLETRDTVKFVCRIGSSSHFILNSGSRRNEDWLQLSIHPVGVPVGWRVCLAERRPIRS</sequence>
<dbReference type="EMBL" id="CAAALY010296013">
    <property type="protein sequence ID" value="VEL44347.1"/>
    <property type="molecule type" value="Genomic_DNA"/>
</dbReference>
<keyword evidence="2" id="KW-1185">Reference proteome</keyword>
<comment type="caution">
    <text evidence="1">The sequence shown here is derived from an EMBL/GenBank/DDBJ whole genome shotgun (WGS) entry which is preliminary data.</text>
</comment>
<dbReference type="Proteomes" id="UP000784294">
    <property type="component" value="Unassembled WGS sequence"/>
</dbReference>